<dbReference type="FunFam" id="3.30.70.330:FF:000001">
    <property type="entry name" value="50S ribosomal protein L23"/>
    <property type="match status" value="1"/>
</dbReference>
<evidence type="ECO:0000313" key="9">
    <source>
        <dbReference type="EMBL" id="CCP38133.1"/>
    </source>
</evidence>
<dbReference type="GO" id="GO:0019843">
    <property type="term" value="F:rRNA binding"/>
    <property type="evidence" value="ECO:0007669"/>
    <property type="project" value="UniProtKB-KW"/>
</dbReference>
<dbReference type="InterPro" id="IPR001014">
    <property type="entry name" value="Ribosomal_uL23_CS"/>
</dbReference>
<organism evidence="9 10">
    <name type="scientific">Chondrus crispus</name>
    <name type="common">Carrageen Irish moss</name>
    <name type="synonym">Polymorpha crispa</name>
    <dbReference type="NCBI Taxonomy" id="2769"/>
    <lineage>
        <taxon>Eukaryota</taxon>
        <taxon>Rhodophyta</taxon>
        <taxon>Florideophyceae</taxon>
        <taxon>Rhodymeniophycidae</taxon>
        <taxon>Gigartinales</taxon>
        <taxon>Gigartinaceae</taxon>
        <taxon>Chondrus</taxon>
    </lineage>
</organism>
<proteinExistence type="inferred from homology"/>
<dbReference type="InterPro" id="IPR012677">
    <property type="entry name" value="Nucleotide-bd_a/b_plait_sf"/>
</dbReference>
<evidence type="ECO:0000256" key="8">
    <source>
        <dbReference type="RuleBase" id="RU003934"/>
    </source>
</evidence>
<dbReference type="OMA" id="DHRAAKP"/>
<dbReference type="PROSITE" id="PS00050">
    <property type="entry name" value="RIBOSOMAL_L23"/>
    <property type="match status" value="1"/>
</dbReference>
<evidence type="ECO:0000256" key="2">
    <source>
        <dbReference type="ARBA" id="ARBA00022730"/>
    </source>
</evidence>
<keyword evidence="5 8" id="KW-0687">Ribonucleoprotein</keyword>
<dbReference type="GeneID" id="14971120"/>
<evidence type="ECO:0000256" key="4">
    <source>
        <dbReference type="ARBA" id="ARBA00022980"/>
    </source>
</evidence>
<dbReference type="Gramene" id="CCP38133">
    <property type="protein sequence ID" value="CCP38133"/>
    <property type="gene ID" value="CHC_585"/>
</dbReference>
<dbReference type="STRING" id="2769.M5DDE9"/>
<dbReference type="KEGG" id="ccp:CHC_585"/>
<gene>
    <name evidence="9" type="primary">rpl23</name>
    <name evidence="9" type="ORF">CHC_585</name>
</gene>
<dbReference type="GO" id="GO:0003735">
    <property type="term" value="F:structural constituent of ribosome"/>
    <property type="evidence" value="ECO:0007669"/>
    <property type="project" value="InterPro"/>
</dbReference>
<name>M5DDE9_CHOCR</name>
<dbReference type="NCBIfam" id="NF004368">
    <property type="entry name" value="PRK05738.3-4"/>
    <property type="match status" value="1"/>
</dbReference>
<dbReference type="HAMAP" id="MF_01369_B">
    <property type="entry name" value="Ribosomal_uL23_B"/>
    <property type="match status" value="1"/>
</dbReference>
<keyword evidence="3" id="KW-0694">RNA-binding</keyword>
<dbReference type="EMBL" id="HF562234">
    <property type="protein sequence ID" value="CCP38133.1"/>
    <property type="molecule type" value="Genomic_DNA"/>
</dbReference>
<comment type="similarity">
    <text evidence="1 8">Belongs to the universal ribosomal protein uL23 family.</text>
</comment>
<dbReference type="GO" id="GO:1990904">
    <property type="term" value="C:ribonucleoprotein complex"/>
    <property type="evidence" value="ECO:0007669"/>
    <property type="project" value="UniProtKB-KW"/>
</dbReference>
<dbReference type="InterPro" id="IPR012678">
    <property type="entry name" value="Ribosomal_uL23/eL15/eS24_sf"/>
</dbReference>
<dbReference type="GO" id="GO:0005840">
    <property type="term" value="C:ribosome"/>
    <property type="evidence" value="ECO:0007669"/>
    <property type="project" value="UniProtKB-KW"/>
</dbReference>
<sequence>MPEIDKRALLKIIKYPIITDKTTKLLEDNQYSFAVDRKANKLNIKQAIEYIFNVSIQSVNTCNTPPNKKRVGKFIGQKANYKKAIVTLKNEYSINLFPDS</sequence>
<keyword evidence="4 8" id="KW-0689">Ribosomal protein</keyword>
<reference evidence="9 10" key="1">
    <citation type="journal article" date="2013" name="PLoS ONE">
        <title>Evolution of red algal plastid genomes: ancient architectures, introns, horizontal gene transfer, and taxonomic utility of plastid markers.</title>
        <authorList>
            <person name="Janouskovec J."/>
            <person name="Liu S.-L."/>
            <person name="Martone P.T."/>
            <person name="Carre W."/>
            <person name="Leblanc C."/>
            <person name="Collen J."/>
            <person name="Keeling P.J."/>
        </authorList>
    </citation>
    <scope>NUCLEOTIDE SEQUENCE [LARGE SCALE GENOMIC DNA]</scope>
    <source>
        <strain evidence="10">cv. Stackhouse</strain>
    </source>
</reference>
<protein>
    <recommendedName>
        <fullName evidence="6">Large ribosomal subunit protein uL23c</fullName>
    </recommendedName>
    <alternativeName>
        <fullName evidence="7">50S ribosomal protein L23, chloroplastic</fullName>
    </alternativeName>
</protein>
<evidence type="ECO:0000256" key="7">
    <source>
        <dbReference type="ARBA" id="ARBA00035366"/>
    </source>
</evidence>
<geneLocation type="plastid" evidence="9"/>
<evidence type="ECO:0000256" key="3">
    <source>
        <dbReference type="ARBA" id="ARBA00022884"/>
    </source>
</evidence>
<dbReference type="Proteomes" id="UP000012073">
    <property type="component" value="Plastid Pltd"/>
</dbReference>
<evidence type="ECO:0000313" key="10">
    <source>
        <dbReference type="Proteomes" id="UP000012073"/>
    </source>
</evidence>
<keyword evidence="10" id="KW-1185">Reference proteome</keyword>
<dbReference type="NCBIfam" id="NF004363">
    <property type="entry name" value="PRK05738.2-4"/>
    <property type="match status" value="1"/>
</dbReference>
<keyword evidence="2" id="KW-0699">rRNA-binding</keyword>
<evidence type="ECO:0000256" key="6">
    <source>
        <dbReference type="ARBA" id="ARBA00035287"/>
    </source>
</evidence>
<dbReference type="Pfam" id="PF00276">
    <property type="entry name" value="Ribosomal_L23"/>
    <property type="match status" value="1"/>
</dbReference>
<evidence type="ECO:0000256" key="1">
    <source>
        <dbReference type="ARBA" id="ARBA00006700"/>
    </source>
</evidence>
<dbReference type="Gene3D" id="3.30.70.330">
    <property type="match status" value="1"/>
</dbReference>
<dbReference type="PANTHER" id="PTHR11620">
    <property type="entry name" value="60S RIBOSOMAL PROTEIN L23A"/>
    <property type="match status" value="1"/>
</dbReference>
<evidence type="ECO:0000256" key="5">
    <source>
        <dbReference type="ARBA" id="ARBA00023274"/>
    </source>
</evidence>
<accession>M5DDE9</accession>
<dbReference type="InterPro" id="IPR013025">
    <property type="entry name" value="Ribosomal_uL23-like"/>
</dbReference>
<dbReference type="AlphaFoldDB" id="M5DDE9"/>
<dbReference type="OrthoDB" id="3477at2759"/>
<dbReference type="SUPFAM" id="SSF54189">
    <property type="entry name" value="Ribosomal proteins S24e, L23 and L15e"/>
    <property type="match status" value="1"/>
</dbReference>
<keyword evidence="9" id="KW-0934">Plastid</keyword>
<dbReference type="GO" id="GO:0006412">
    <property type="term" value="P:translation"/>
    <property type="evidence" value="ECO:0007669"/>
    <property type="project" value="InterPro"/>
</dbReference>
<dbReference type="RefSeq" id="YP_007627386.1">
    <property type="nucleotide sequence ID" value="NC_020795.1"/>
</dbReference>